<keyword evidence="10" id="KW-1185">Reference proteome</keyword>
<evidence type="ECO:0000256" key="3">
    <source>
        <dbReference type="ARBA" id="ARBA00022692"/>
    </source>
</evidence>
<evidence type="ECO:0000256" key="4">
    <source>
        <dbReference type="ARBA" id="ARBA00022989"/>
    </source>
</evidence>
<protein>
    <submittedName>
        <fullName evidence="9">Cation:proton antiporter</fullName>
    </submittedName>
</protein>
<dbReference type="Pfam" id="PF00999">
    <property type="entry name" value="Na_H_Exchanger"/>
    <property type="match status" value="1"/>
</dbReference>
<feature type="transmembrane region" description="Helical" evidence="7">
    <location>
        <begin position="296"/>
        <end position="327"/>
    </location>
</feature>
<dbReference type="PANTHER" id="PTHR32468:SF0">
    <property type="entry name" value="K(+)_H(+) ANTIPORTER 1"/>
    <property type="match status" value="1"/>
</dbReference>
<comment type="subcellular location">
    <subcellularLocation>
        <location evidence="1">Membrane</location>
        <topology evidence="1">Multi-pass membrane protein</topology>
    </subcellularLocation>
</comment>
<comment type="caution">
    <text evidence="9">The sequence shown here is derived from an EMBL/GenBank/DDBJ whole genome shotgun (WGS) entry which is preliminary data.</text>
</comment>
<feature type="transmembrane region" description="Helical" evidence="7">
    <location>
        <begin position="254"/>
        <end position="275"/>
    </location>
</feature>
<sequence length="472" mass="50041">MDNMPRARLNAYSRTTLAYLLLIGLPMLLIFAVIGLGRPPVAPTANVLKQLLPAPAAMPNLVLLLAQVAMIITCARLAGQLFRRIGQPQVVGEMAAGIALGPTLLGSLAPGMTTLLFPPQTLGFLQAISQLGMIVFMFVIGLELDPAVLRERKRTAVLVSLTSIALPFALGVLLAVWLYPHFGPAQVGFTGFALFIGISMSVTAFPVLAHILKEQGLSRTSLGALALTCAALNDVAAWLILAAVVIIVKADHQLASLPLTLGAAALYVLIMLKLVRPVLARCFQQKQDTALSRNRLALILVLVLCSALATEWLGIHALFGAFLAGAITPRNIGLTEKLIVRLEDFTMVMLLPLFFVFTGLRTDMRLLGQSNALIACGLVIAAAVAGKIGGAALAARASGVAWRDAGALGILMNTRGLMELVILSIGLDIGVITPALFTILVIMAIVTTCMTAPLLNRFYHRRSATQSVNLPT</sequence>
<feature type="transmembrane region" description="Helical" evidence="7">
    <location>
        <begin position="422"/>
        <end position="455"/>
    </location>
</feature>
<name>A0ABV7EZ92_9BURK</name>
<feature type="transmembrane region" description="Helical" evidence="7">
    <location>
        <begin position="372"/>
        <end position="395"/>
    </location>
</feature>
<evidence type="ECO:0000313" key="10">
    <source>
        <dbReference type="Proteomes" id="UP001595530"/>
    </source>
</evidence>
<keyword evidence="6 7" id="KW-0472">Membrane</keyword>
<evidence type="ECO:0000256" key="5">
    <source>
        <dbReference type="ARBA" id="ARBA00023065"/>
    </source>
</evidence>
<keyword evidence="5" id="KW-0406">Ion transport</keyword>
<proteinExistence type="predicted"/>
<evidence type="ECO:0000256" key="1">
    <source>
        <dbReference type="ARBA" id="ARBA00004141"/>
    </source>
</evidence>
<keyword evidence="3 7" id="KW-0812">Transmembrane</keyword>
<feature type="transmembrane region" description="Helical" evidence="7">
    <location>
        <begin position="57"/>
        <end position="78"/>
    </location>
</feature>
<feature type="transmembrane region" description="Helical" evidence="7">
    <location>
        <begin position="124"/>
        <end position="144"/>
    </location>
</feature>
<dbReference type="Gene3D" id="1.20.1530.20">
    <property type="match status" value="1"/>
</dbReference>
<dbReference type="InterPro" id="IPR006153">
    <property type="entry name" value="Cation/H_exchanger_TM"/>
</dbReference>
<organism evidence="9 10">
    <name type="scientific">Undibacterium arcticum</name>
    <dbReference type="NCBI Taxonomy" id="1762892"/>
    <lineage>
        <taxon>Bacteria</taxon>
        <taxon>Pseudomonadati</taxon>
        <taxon>Pseudomonadota</taxon>
        <taxon>Betaproteobacteria</taxon>
        <taxon>Burkholderiales</taxon>
        <taxon>Oxalobacteraceae</taxon>
        <taxon>Undibacterium</taxon>
    </lineage>
</organism>
<feature type="domain" description="Cation/H+ exchanger transmembrane" evidence="8">
    <location>
        <begin position="73"/>
        <end position="456"/>
    </location>
</feature>
<dbReference type="InterPro" id="IPR038770">
    <property type="entry name" value="Na+/solute_symporter_sf"/>
</dbReference>
<feature type="transmembrane region" description="Helical" evidence="7">
    <location>
        <begin position="16"/>
        <end position="37"/>
    </location>
</feature>
<dbReference type="InterPro" id="IPR050794">
    <property type="entry name" value="CPA2_transporter"/>
</dbReference>
<evidence type="ECO:0000256" key="6">
    <source>
        <dbReference type="ARBA" id="ARBA00023136"/>
    </source>
</evidence>
<dbReference type="EMBL" id="JBHRTP010000023">
    <property type="protein sequence ID" value="MFC3107945.1"/>
    <property type="molecule type" value="Genomic_DNA"/>
</dbReference>
<reference evidence="10" key="1">
    <citation type="journal article" date="2019" name="Int. J. Syst. Evol. Microbiol.">
        <title>The Global Catalogue of Microorganisms (GCM) 10K type strain sequencing project: providing services to taxonomists for standard genome sequencing and annotation.</title>
        <authorList>
            <consortium name="The Broad Institute Genomics Platform"/>
            <consortium name="The Broad Institute Genome Sequencing Center for Infectious Disease"/>
            <person name="Wu L."/>
            <person name="Ma J."/>
        </authorList>
    </citation>
    <scope>NUCLEOTIDE SEQUENCE [LARGE SCALE GENOMIC DNA]</scope>
    <source>
        <strain evidence="10">KCTC 42986</strain>
    </source>
</reference>
<keyword evidence="2" id="KW-0813">Transport</keyword>
<evidence type="ECO:0000313" key="9">
    <source>
        <dbReference type="EMBL" id="MFC3107945.1"/>
    </source>
</evidence>
<evidence type="ECO:0000256" key="7">
    <source>
        <dbReference type="SAM" id="Phobius"/>
    </source>
</evidence>
<feature type="transmembrane region" description="Helical" evidence="7">
    <location>
        <begin position="339"/>
        <end position="360"/>
    </location>
</feature>
<feature type="transmembrane region" description="Helical" evidence="7">
    <location>
        <begin position="156"/>
        <end position="179"/>
    </location>
</feature>
<dbReference type="Proteomes" id="UP001595530">
    <property type="component" value="Unassembled WGS sequence"/>
</dbReference>
<feature type="transmembrane region" description="Helical" evidence="7">
    <location>
        <begin position="224"/>
        <end position="248"/>
    </location>
</feature>
<accession>A0ABV7EZ92</accession>
<feature type="transmembrane region" description="Helical" evidence="7">
    <location>
        <begin position="191"/>
        <end position="212"/>
    </location>
</feature>
<feature type="transmembrane region" description="Helical" evidence="7">
    <location>
        <begin position="90"/>
        <end position="112"/>
    </location>
</feature>
<keyword evidence="4 7" id="KW-1133">Transmembrane helix</keyword>
<evidence type="ECO:0000256" key="2">
    <source>
        <dbReference type="ARBA" id="ARBA00022448"/>
    </source>
</evidence>
<gene>
    <name evidence="9" type="ORF">ACFOFO_08225</name>
</gene>
<dbReference type="PANTHER" id="PTHR32468">
    <property type="entry name" value="CATION/H + ANTIPORTER"/>
    <property type="match status" value="1"/>
</dbReference>
<evidence type="ECO:0000259" key="8">
    <source>
        <dbReference type="Pfam" id="PF00999"/>
    </source>
</evidence>
<dbReference type="RefSeq" id="WP_390331329.1">
    <property type="nucleotide sequence ID" value="NZ_JBHRTP010000023.1"/>
</dbReference>